<comment type="caution">
    <text evidence="1">The sequence shown here is derived from an EMBL/GenBank/DDBJ whole genome shotgun (WGS) entry which is preliminary data.</text>
</comment>
<reference evidence="1 2" key="1">
    <citation type="submission" date="2020-08" db="EMBL/GenBank/DDBJ databases">
        <title>Genomic Encyclopedia of Type Strains, Phase IV (KMG-IV): sequencing the most valuable type-strain genomes for metagenomic binning, comparative biology and taxonomic classification.</title>
        <authorList>
            <person name="Goeker M."/>
        </authorList>
    </citation>
    <scope>NUCLEOTIDE SEQUENCE [LARGE SCALE GENOMIC DNA]</scope>
    <source>
        <strain evidence="1 2">DSM 102238</strain>
    </source>
</reference>
<evidence type="ECO:0000313" key="2">
    <source>
        <dbReference type="Proteomes" id="UP000542776"/>
    </source>
</evidence>
<dbReference type="Proteomes" id="UP000542776">
    <property type="component" value="Unassembled WGS sequence"/>
</dbReference>
<accession>A0A7W6H4K1</accession>
<protein>
    <submittedName>
        <fullName evidence="1">Uncharacterized protein</fullName>
    </submittedName>
</protein>
<proteinExistence type="predicted"/>
<organism evidence="1 2">
    <name type="scientific">Aureimonas pseudogalii</name>
    <dbReference type="NCBI Taxonomy" id="1744844"/>
    <lineage>
        <taxon>Bacteria</taxon>
        <taxon>Pseudomonadati</taxon>
        <taxon>Pseudomonadota</taxon>
        <taxon>Alphaproteobacteria</taxon>
        <taxon>Hyphomicrobiales</taxon>
        <taxon>Aurantimonadaceae</taxon>
        <taxon>Aureimonas</taxon>
    </lineage>
</organism>
<dbReference type="AlphaFoldDB" id="A0A7W6H4K1"/>
<evidence type="ECO:0000313" key="1">
    <source>
        <dbReference type="EMBL" id="MBB3998403.1"/>
    </source>
</evidence>
<sequence length="148" mass="15637">MSDVDDMQAAGDAAQTTRGEVIALDGGALENPAFVSHKRGRNWGAVLSGPNAARMQRTFLAARGATVDVSDVQPGQVIELGGDYVTSGGNRHYDRRYFLVLDTDSEERMTAEQHDTAAKALRAARELAKGTSLPIPSAASIIDAAPVL</sequence>
<name>A0A7W6H4K1_9HYPH</name>
<keyword evidence="2" id="KW-1185">Reference proteome</keyword>
<dbReference type="RefSeq" id="WP_183199943.1">
    <property type="nucleotide sequence ID" value="NZ_JACIEK010000005.1"/>
</dbReference>
<dbReference type="EMBL" id="JACIEK010000005">
    <property type="protein sequence ID" value="MBB3998403.1"/>
    <property type="molecule type" value="Genomic_DNA"/>
</dbReference>
<gene>
    <name evidence="1" type="ORF">GGR04_002244</name>
</gene>